<gene>
    <name evidence="1" type="ORF">B1B_11243</name>
</gene>
<dbReference type="Gene3D" id="3.40.50.300">
    <property type="entry name" value="P-loop containing nucleotide triphosphate hydrolases"/>
    <property type="match status" value="1"/>
</dbReference>
<protein>
    <recommendedName>
        <fullName evidence="2">SOS cell division inhibitor SulA</fullName>
    </recommendedName>
</protein>
<accession>T1A0I4</accession>
<proteinExistence type="predicted"/>
<dbReference type="SUPFAM" id="SSF52540">
    <property type="entry name" value="P-loop containing nucleoside triphosphate hydrolases"/>
    <property type="match status" value="1"/>
</dbReference>
<organism evidence="1">
    <name type="scientific">mine drainage metagenome</name>
    <dbReference type="NCBI Taxonomy" id="410659"/>
    <lineage>
        <taxon>unclassified sequences</taxon>
        <taxon>metagenomes</taxon>
        <taxon>ecological metagenomes</taxon>
    </lineage>
</organism>
<dbReference type="AlphaFoldDB" id="T1A0I4"/>
<comment type="caution">
    <text evidence="1">The sequence shown here is derived from an EMBL/GenBank/DDBJ whole genome shotgun (WGS) entry which is preliminary data.</text>
</comment>
<dbReference type="InterPro" id="IPR027417">
    <property type="entry name" value="P-loop_NTPase"/>
</dbReference>
<name>T1A0I4_9ZZZZ</name>
<dbReference type="InterPro" id="IPR047610">
    <property type="entry name" value="ImuA_translesion"/>
</dbReference>
<reference evidence="1" key="1">
    <citation type="submission" date="2013-08" db="EMBL/GenBank/DDBJ databases">
        <authorList>
            <person name="Mendez C."/>
            <person name="Richter M."/>
            <person name="Ferrer M."/>
            <person name="Sanchez J."/>
        </authorList>
    </citation>
    <scope>NUCLEOTIDE SEQUENCE</scope>
</reference>
<dbReference type="EMBL" id="AUZY01007283">
    <property type="protein sequence ID" value="EQD50428.1"/>
    <property type="molecule type" value="Genomic_DNA"/>
</dbReference>
<sequence>MAHPLLWRAGHAARQPVWSSGFSRLDEGLPGGGWPRSGLIEVLPARFGVGELKLLLPALAALTTRPEARWSAWVAPPLSPFTPALAAAGVELSRLLIVRAQGRECLWAFEQALGSGACDSVLAWARHAPPRQIRRLHLAAQRGNALGVLFPAACVGP</sequence>
<reference evidence="1" key="2">
    <citation type="journal article" date="2014" name="ISME J.">
        <title>Microbial stratification in low pH oxic and suboxic macroscopic growths along an acid mine drainage.</title>
        <authorList>
            <person name="Mendez-Garcia C."/>
            <person name="Mesa V."/>
            <person name="Sprenger R.R."/>
            <person name="Richter M."/>
            <person name="Diez M.S."/>
            <person name="Solano J."/>
            <person name="Bargiela R."/>
            <person name="Golyshina O.V."/>
            <person name="Manteca A."/>
            <person name="Ramos J.L."/>
            <person name="Gallego J.R."/>
            <person name="Llorente I."/>
            <person name="Martins Dos Santos V.A."/>
            <person name="Jensen O.N."/>
            <person name="Pelaez A.I."/>
            <person name="Sanchez J."/>
            <person name="Ferrer M."/>
        </authorList>
    </citation>
    <scope>NUCLEOTIDE SEQUENCE</scope>
</reference>
<evidence type="ECO:0000313" key="1">
    <source>
        <dbReference type="EMBL" id="EQD50428.1"/>
    </source>
</evidence>
<evidence type="ECO:0008006" key="2">
    <source>
        <dbReference type="Google" id="ProtNLM"/>
    </source>
</evidence>
<dbReference type="NCBIfam" id="NF033429">
    <property type="entry name" value="ImuA_translesion"/>
    <property type="match status" value="1"/>
</dbReference>